<dbReference type="WBParaSite" id="MBELARI_LOCUS6192">
    <property type="protein sequence ID" value="MBELARI_LOCUS6192"/>
    <property type="gene ID" value="MBELARI_LOCUS6192"/>
</dbReference>
<name>A0AAF3FHA7_9BILA</name>
<organism evidence="1 2">
    <name type="scientific">Mesorhabditis belari</name>
    <dbReference type="NCBI Taxonomy" id="2138241"/>
    <lineage>
        <taxon>Eukaryota</taxon>
        <taxon>Metazoa</taxon>
        <taxon>Ecdysozoa</taxon>
        <taxon>Nematoda</taxon>
        <taxon>Chromadorea</taxon>
        <taxon>Rhabditida</taxon>
        <taxon>Rhabditina</taxon>
        <taxon>Rhabditomorpha</taxon>
        <taxon>Rhabditoidea</taxon>
        <taxon>Rhabditidae</taxon>
        <taxon>Mesorhabditinae</taxon>
        <taxon>Mesorhabditis</taxon>
    </lineage>
</organism>
<keyword evidence="1" id="KW-1185">Reference proteome</keyword>
<protein>
    <submittedName>
        <fullName evidence="2">Uncharacterized protein</fullName>
    </submittedName>
</protein>
<proteinExistence type="predicted"/>
<dbReference type="Proteomes" id="UP000887575">
    <property type="component" value="Unassembled WGS sequence"/>
</dbReference>
<reference evidence="2" key="1">
    <citation type="submission" date="2024-02" db="UniProtKB">
        <authorList>
            <consortium name="WormBaseParasite"/>
        </authorList>
    </citation>
    <scope>IDENTIFICATION</scope>
</reference>
<accession>A0AAF3FHA7</accession>
<evidence type="ECO:0000313" key="2">
    <source>
        <dbReference type="WBParaSite" id="MBELARI_LOCUS6192"/>
    </source>
</evidence>
<evidence type="ECO:0000313" key="1">
    <source>
        <dbReference type="Proteomes" id="UP000887575"/>
    </source>
</evidence>
<sequence>MKRIRMDFSDRKHLHYRNPRRDDLLATICSKVCREYGTTLAFKKSLDQRKYLKAAKAILVSHLKDEEELQKKIFQKFTKRLTKLRDLCESEEAFDRGANLLVRQLDHAVSTQTNKASPVMQEFPVLRLEKPFQKQIWHAQFSEFDRMMLVSNIVDLTKTPKMGRDLAWKSIRCAENAAFSLARDRNDYKLRLKRSISRIHEEML</sequence>
<dbReference type="AlphaFoldDB" id="A0AAF3FHA7"/>